<dbReference type="InterPro" id="IPR024159">
    <property type="entry name" value="Cbl_PTB"/>
</dbReference>
<accession>A0A385GNJ2</accession>
<dbReference type="GO" id="GO:0005840">
    <property type="term" value="C:ribosome"/>
    <property type="evidence" value="ECO:0007669"/>
    <property type="project" value="UniProtKB-KW"/>
</dbReference>
<protein>
    <submittedName>
        <fullName evidence="2">Ribosomal protein L4</fullName>
    </submittedName>
</protein>
<name>A0A385GNJ2_9APIC</name>
<evidence type="ECO:0000313" key="2">
    <source>
        <dbReference type="EMBL" id="AXX76214.1"/>
    </source>
</evidence>
<gene>
    <name evidence="2" type="primary">rpl4</name>
</gene>
<feature type="domain" description="Cbl-PTB" evidence="1">
    <location>
        <begin position="1"/>
        <end position="178"/>
    </location>
</feature>
<dbReference type="EMBL" id="MH107388">
    <property type="protein sequence ID" value="AXX76214.1"/>
    <property type="molecule type" value="Genomic_DNA"/>
</dbReference>
<keyword evidence="2" id="KW-0687">Ribonucleoprotein</keyword>
<keyword evidence="2" id="KW-0689">Ribosomal protein</keyword>
<dbReference type="GO" id="GO:0001784">
    <property type="term" value="F:phosphotyrosine residue binding"/>
    <property type="evidence" value="ECO:0007669"/>
    <property type="project" value="InterPro"/>
</dbReference>
<evidence type="ECO:0000259" key="1">
    <source>
        <dbReference type="PROSITE" id="PS51506"/>
    </source>
</evidence>
<dbReference type="PROSITE" id="PS51506">
    <property type="entry name" value="CBL_PTB"/>
    <property type="match status" value="1"/>
</dbReference>
<organism evidence="2">
    <name type="scientific">Babesia duncani</name>
    <dbReference type="NCBI Taxonomy" id="323732"/>
    <lineage>
        <taxon>Eukaryota</taxon>
        <taxon>Sar</taxon>
        <taxon>Alveolata</taxon>
        <taxon>Apicomplexa</taxon>
        <taxon>Aconoidasida</taxon>
        <taxon>Piroplasmida</taxon>
        <taxon>Babesiidae</taxon>
        <taxon>Babesia</taxon>
    </lineage>
</organism>
<dbReference type="AlphaFoldDB" id="A0A385GNJ2"/>
<proteinExistence type="predicted"/>
<sequence length="178" mass="21610">MYKLLFNLQFYINNYITYIYINKLNKINLTYNIIINYIKILFTKKLFNFRNKLNFNKSGNKIFKKKSGHARISDLSSHILKKGIIWFGFRNAQINKQKIIPILNKLSIYLLFNKRSNLIIYNLEIIKFLYNITNNINFIYNNIINISKKNYINFIYYNNIINNYKNILLKNNNINFIY</sequence>
<reference evidence="2" key="1">
    <citation type="journal article" date="2018" name="Int. J. Parasitol.">
        <title>Insights into the evolution and drug susceptibility of Babesia duncani from the sequence of its mitochondrial and apicoplast genomes.</title>
        <authorList>
            <person name="Virji A.Z."/>
            <person name="Thekkiniath J."/>
            <person name="Ma W."/>
            <person name="Lawres L."/>
            <person name="Knight J."/>
            <person name="Swei A."/>
            <person name="Roch K.L."/>
            <person name="Ben Mamoun C."/>
        </authorList>
    </citation>
    <scope>NUCLEOTIDE SEQUENCE</scope>
    <source>
        <strain evidence="2">WA-1</strain>
    </source>
</reference>